<feature type="chain" id="PRO_5003189874" evidence="1">
    <location>
        <begin position="19"/>
        <end position="176"/>
    </location>
</feature>
<evidence type="ECO:0000313" key="3">
    <source>
        <dbReference type="EMBL" id="ADR35097.1"/>
    </source>
</evidence>
<dbReference type="OrthoDB" id="5339432at2"/>
<protein>
    <submittedName>
        <fullName evidence="3">YceI family protein</fullName>
    </submittedName>
</protein>
<dbReference type="STRING" id="709032.Sulku_2438"/>
<sequence length="176" mass="18943">MIGKLSITAVLLAASVYAGNLSFESGTIKAHTEVFGDSTIDPMAKKATSHLSMDASPSTLKGAIEVSMSDLFSDNKKRDEHMQEALESASFPKATFDIKEVVAKGGDSYTLKGTMTLHGVSKPMSFEGTISEEGNKVRIKAASGLKMTDYGIKPIKMMFLTVRDQVDLSVDVSLKR</sequence>
<dbReference type="Pfam" id="PF04264">
    <property type="entry name" value="YceI"/>
    <property type="match status" value="1"/>
</dbReference>
<dbReference type="RefSeq" id="WP_013461294.1">
    <property type="nucleotide sequence ID" value="NC_014762.1"/>
</dbReference>
<dbReference type="PANTHER" id="PTHR34406:SF1">
    <property type="entry name" value="PROTEIN YCEI"/>
    <property type="match status" value="1"/>
</dbReference>
<reference evidence="3 4" key="1">
    <citation type="journal article" date="2012" name="Stand. Genomic Sci.">
        <title>Complete genome sequence of the sulfur compounds oxidizing chemolithoautotroph Sulfuricurvum kujiense type strain (YK-1(T)).</title>
        <authorList>
            <person name="Han C."/>
            <person name="Kotsyurbenko O."/>
            <person name="Chertkov O."/>
            <person name="Held B."/>
            <person name="Lapidus A."/>
            <person name="Nolan M."/>
            <person name="Lucas S."/>
            <person name="Hammon N."/>
            <person name="Deshpande S."/>
            <person name="Cheng J.F."/>
            <person name="Tapia R."/>
            <person name="Goodwin L.A."/>
            <person name="Pitluck S."/>
            <person name="Liolios K."/>
            <person name="Pagani I."/>
            <person name="Ivanova N."/>
            <person name="Mavromatis K."/>
            <person name="Mikhailova N."/>
            <person name="Pati A."/>
            <person name="Chen A."/>
            <person name="Palaniappan K."/>
            <person name="Land M."/>
            <person name="Hauser L."/>
            <person name="Chang Y.J."/>
            <person name="Jeffries C.D."/>
            <person name="Brambilla E.M."/>
            <person name="Rohde M."/>
            <person name="Spring S."/>
            <person name="Sikorski J."/>
            <person name="Goker M."/>
            <person name="Woyke T."/>
            <person name="Bristow J."/>
            <person name="Eisen J.A."/>
            <person name="Markowitz V."/>
            <person name="Hugenholtz P."/>
            <person name="Kyrpides N.C."/>
            <person name="Klenk H.P."/>
            <person name="Detter J.C."/>
        </authorList>
    </citation>
    <scope>NUCLEOTIDE SEQUENCE [LARGE SCALE GENOMIC DNA]</scope>
    <source>
        <strain evidence="4">ATCC BAA-921 / DSM 16994 / JCM 11577 / YK-1</strain>
    </source>
</reference>
<keyword evidence="1" id="KW-0732">Signal</keyword>
<dbReference type="SUPFAM" id="SSF101874">
    <property type="entry name" value="YceI-like"/>
    <property type="match status" value="1"/>
</dbReference>
<dbReference type="AlphaFoldDB" id="E4TYF2"/>
<gene>
    <name evidence="3" type="ordered locus">Sulku_2438</name>
</gene>
<evidence type="ECO:0000256" key="1">
    <source>
        <dbReference type="SAM" id="SignalP"/>
    </source>
</evidence>
<dbReference type="HOGENOM" id="CLU_108463_0_0_7"/>
<evidence type="ECO:0000313" key="4">
    <source>
        <dbReference type="Proteomes" id="UP000008721"/>
    </source>
</evidence>
<dbReference type="SMART" id="SM00867">
    <property type="entry name" value="YceI"/>
    <property type="match status" value="1"/>
</dbReference>
<dbReference type="PANTHER" id="PTHR34406">
    <property type="entry name" value="PROTEIN YCEI"/>
    <property type="match status" value="1"/>
</dbReference>
<dbReference type="KEGG" id="sku:Sulku_2438"/>
<dbReference type="InterPro" id="IPR007372">
    <property type="entry name" value="Lipid/polyisoprenoid-bd_YceI"/>
</dbReference>
<accession>E4TYF2</accession>
<evidence type="ECO:0000259" key="2">
    <source>
        <dbReference type="SMART" id="SM00867"/>
    </source>
</evidence>
<dbReference type="eggNOG" id="COG2353">
    <property type="taxonomic scope" value="Bacteria"/>
</dbReference>
<dbReference type="Gene3D" id="2.40.128.110">
    <property type="entry name" value="Lipid/polyisoprenoid-binding, YceI-like"/>
    <property type="match status" value="1"/>
</dbReference>
<dbReference type="Proteomes" id="UP000008721">
    <property type="component" value="Chromosome"/>
</dbReference>
<organism evidence="3 4">
    <name type="scientific">Sulfuricurvum kujiense (strain ATCC BAA-921 / DSM 16994 / JCM 11577 / YK-1)</name>
    <dbReference type="NCBI Taxonomy" id="709032"/>
    <lineage>
        <taxon>Bacteria</taxon>
        <taxon>Pseudomonadati</taxon>
        <taxon>Campylobacterota</taxon>
        <taxon>Epsilonproteobacteria</taxon>
        <taxon>Campylobacterales</taxon>
        <taxon>Sulfurimonadaceae</taxon>
        <taxon>Sulfuricurvum</taxon>
    </lineage>
</organism>
<dbReference type="EMBL" id="CP002355">
    <property type="protein sequence ID" value="ADR35097.1"/>
    <property type="molecule type" value="Genomic_DNA"/>
</dbReference>
<name>E4TYF2_SULKY</name>
<feature type="domain" description="Lipid/polyisoprenoid-binding YceI-like" evidence="2">
    <location>
        <begin position="20"/>
        <end position="175"/>
    </location>
</feature>
<keyword evidence="4" id="KW-1185">Reference proteome</keyword>
<feature type="signal peptide" evidence="1">
    <location>
        <begin position="1"/>
        <end position="18"/>
    </location>
</feature>
<dbReference type="InterPro" id="IPR036761">
    <property type="entry name" value="TTHA0802/YceI-like_sf"/>
</dbReference>
<proteinExistence type="predicted"/>